<evidence type="ECO:0000256" key="2">
    <source>
        <dbReference type="ARBA" id="ARBA00023027"/>
    </source>
</evidence>
<evidence type="ECO:0000313" key="5">
    <source>
        <dbReference type="EMBL" id="MBP2064154.1"/>
    </source>
</evidence>
<dbReference type="Proteomes" id="UP000756710">
    <property type="component" value="Unassembled WGS sequence"/>
</dbReference>
<dbReference type="HOGENOM" id="CLU_626865_0_0_11"/>
<reference evidence="5 6" key="2">
    <citation type="submission" date="2021-03" db="EMBL/GenBank/DDBJ databases">
        <title>Genomic Encyclopedia of Type Strains, Phase IV (KMG-IV): sequencing the most valuable type-strain genomes for metagenomic binning, comparative biology and taxonomic classification.</title>
        <authorList>
            <person name="Goeker M."/>
        </authorList>
    </citation>
    <scope>NUCLEOTIDE SEQUENCE [LARGE SCALE GENOMIC DNA]</scope>
    <source>
        <strain evidence="5 6">DSM 41954</strain>
    </source>
</reference>
<protein>
    <submittedName>
        <fullName evidence="5">2-polyprenyl-6-methoxyphenol hydroxylase-like FAD-dependent oxidoreductase</fullName>
    </submittedName>
    <submittedName>
        <fullName evidence="4">Fumarate reductase/succinate dehydrogenaseflavoprotein domain protein</fullName>
    </submittedName>
</protein>
<dbReference type="InterPro" id="IPR002938">
    <property type="entry name" value="FAD-bd"/>
</dbReference>
<dbReference type="AlphaFoldDB" id="A0A061A4K6"/>
<dbReference type="InterPro" id="IPR050631">
    <property type="entry name" value="PheA/TfdB_FAD_monoxygenase"/>
</dbReference>
<evidence type="ECO:0000259" key="3">
    <source>
        <dbReference type="Pfam" id="PF01494"/>
    </source>
</evidence>
<dbReference type="RefSeq" id="WP_044580075.1">
    <property type="nucleotide sequence ID" value="NZ_BAABDR010000029.1"/>
</dbReference>
<dbReference type="InterPro" id="IPR036188">
    <property type="entry name" value="FAD/NAD-bd_sf"/>
</dbReference>
<keyword evidence="2" id="KW-0520">NAD</keyword>
<accession>A0A061A4K6</accession>
<dbReference type="EMBL" id="LK022848">
    <property type="protein sequence ID" value="CDR17251.1"/>
    <property type="molecule type" value="Genomic_DNA"/>
</dbReference>
<dbReference type="Gene3D" id="3.50.50.60">
    <property type="entry name" value="FAD/NAD(P)-binding domain"/>
    <property type="match status" value="2"/>
</dbReference>
<evidence type="ECO:0000256" key="1">
    <source>
        <dbReference type="ARBA" id="ARBA00023002"/>
    </source>
</evidence>
<dbReference type="PANTHER" id="PTHR43476:SF4">
    <property type="entry name" value="BLR0106 PROTEIN"/>
    <property type="match status" value="1"/>
</dbReference>
<evidence type="ECO:0000313" key="4">
    <source>
        <dbReference type="EMBL" id="CDR17251.1"/>
    </source>
</evidence>
<reference evidence="4" key="1">
    <citation type="submission" date="2014-05" db="EMBL/GenBank/DDBJ databases">
        <authorList>
            <person name="Horn Fabian"/>
        </authorList>
    </citation>
    <scope>NUCLEOTIDE SEQUENCE</scope>
</reference>
<proteinExistence type="predicted"/>
<dbReference type="EMBL" id="JAGGLR010000014">
    <property type="protein sequence ID" value="MBP2064154.1"/>
    <property type="molecule type" value="Genomic_DNA"/>
</dbReference>
<dbReference type="SUPFAM" id="SSF51905">
    <property type="entry name" value="FAD/NAD(P)-binding domain"/>
    <property type="match status" value="1"/>
</dbReference>
<sequence length="434" mass="46114">MSPDVLVCGAGVGGLAAARALGGLGLDVLVVDKQPRIRPIAKGEVLQPGALRLLRSWGVEKRLDAQGAVRLGRLVVRDPRGTALMSLDYGQLPAPDQWLLAHDHTAILAALAESLGPGVELRRGVRAEAPLRDESGRITGLRLAEGGRTHEERAPLVVAADGISSRLRSWAGIEAQRVDYPHRLVSFDIGDADAAARADDFSAYVTDRGLRLLYPLPGGRLRLYLQAGPDELRGVRARGESADWAARALSQVPALEPLTASLLAHLDSRQTLPVGRLLSPRLAGHGLALVGEAAYAVHPMAAQGMNTAITSAGALAERLSGHLERTGEMSAAAVDGALRDYHDRQLPLLAQAATTSGNAARMVTDLSWRGRVLGRRAVRHTGANPRLLHTVTHNMSGLGPRPLTLLDRLQQLGLLPDPRALRVPTAPAGRPQPM</sequence>
<feature type="domain" description="FAD-binding" evidence="3">
    <location>
        <begin position="4"/>
        <end position="347"/>
    </location>
</feature>
<gene>
    <name evidence="5" type="ORF">J2Z30_005177</name>
    <name evidence="4" type="ORF">SIRAN9282</name>
</gene>
<dbReference type="GO" id="GO:0016491">
    <property type="term" value="F:oxidoreductase activity"/>
    <property type="evidence" value="ECO:0007669"/>
    <property type="project" value="UniProtKB-KW"/>
</dbReference>
<dbReference type="PRINTS" id="PR00420">
    <property type="entry name" value="RNGMNOXGNASE"/>
</dbReference>
<organism evidence="4">
    <name type="scientific">Streptomyces iranensis</name>
    <dbReference type="NCBI Taxonomy" id="576784"/>
    <lineage>
        <taxon>Bacteria</taxon>
        <taxon>Bacillati</taxon>
        <taxon>Actinomycetota</taxon>
        <taxon>Actinomycetes</taxon>
        <taxon>Kitasatosporales</taxon>
        <taxon>Streptomycetaceae</taxon>
        <taxon>Streptomyces</taxon>
        <taxon>Streptomyces violaceusniger group</taxon>
    </lineage>
</organism>
<dbReference type="GO" id="GO:0071949">
    <property type="term" value="F:FAD binding"/>
    <property type="evidence" value="ECO:0007669"/>
    <property type="project" value="InterPro"/>
</dbReference>
<keyword evidence="6" id="KW-1185">Reference proteome</keyword>
<dbReference type="PANTHER" id="PTHR43476">
    <property type="entry name" value="3-(3-HYDROXY-PHENYL)PROPIONATE/3-HYDROXYCINNAMIC ACID HYDROXYLASE"/>
    <property type="match status" value="1"/>
</dbReference>
<name>A0A061A4K6_9ACTN</name>
<dbReference type="Pfam" id="PF01494">
    <property type="entry name" value="FAD_binding_3"/>
    <property type="match status" value="1"/>
</dbReference>
<evidence type="ECO:0000313" key="6">
    <source>
        <dbReference type="Proteomes" id="UP000756710"/>
    </source>
</evidence>
<keyword evidence="1" id="KW-0560">Oxidoreductase</keyword>